<evidence type="ECO:0000256" key="2">
    <source>
        <dbReference type="ARBA" id="ARBA00022448"/>
    </source>
</evidence>
<dbReference type="InterPro" id="IPR011989">
    <property type="entry name" value="ARM-like"/>
</dbReference>
<evidence type="ECO:0000256" key="4">
    <source>
        <dbReference type="ARBA" id="ARBA00022737"/>
    </source>
</evidence>
<protein>
    <submittedName>
        <fullName evidence="6">Importin-5</fullName>
    </submittedName>
</protein>
<dbReference type="Pfam" id="PF18808">
    <property type="entry name" value="Importin_rep_4"/>
    <property type="match status" value="1"/>
</dbReference>
<dbReference type="OrthoDB" id="1299049at2759"/>
<dbReference type="Proteomes" id="UP000245207">
    <property type="component" value="Unassembled WGS sequence"/>
</dbReference>
<gene>
    <name evidence="6" type="ORF">CTI12_AA289670</name>
</gene>
<dbReference type="AlphaFoldDB" id="A0A2U1NAX3"/>
<keyword evidence="4" id="KW-0677">Repeat</keyword>
<evidence type="ECO:0000256" key="5">
    <source>
        <dbReference type="ARBA" id="ARBA00022927"/>
    </source>
</evidence>
<name>A0A2U1NAX3_ARTAN</name>
<reference evidence="6 7" key="1">
    <citation type="journal article" date="2018" name="Mol. Plant">
        <title>The genome of Artemisia annua provides insight into the evolution of Asteraceae family and artemisinin biosynthesis.</title>
        <authorList>
            <person name="Shen Q."/>
            <person name="Zhang L."/>
            <person name="Liao Z."/>
            <person name="Wang S."/>
            <person name="Yan T."/>
            <person name="Shi P."/>
            <person name="Liu M."/>
            <person name="Fu X."/>
            <person name="Pan Q."/>
            <person name="Wang Y."/>
            <person name="Lv Z."/>
            <person name="Lu X."/>
            <person name="Zhang F."/>
            <person name="Jiang W."/>
            <person name="Ma Y."/>
            <person name="Chen M."/>
            <person name="Hao X."/>
            <person name="Li L."/>
            <person name="Tang Y."/>
            <person name="Lv G."/>
            <person name="Zhou Y."/>
            <person name="Sun X."/>
            <person name="Brodelius P.E."/>
            <person name="Rose J.K.C."/>
            <person name="Tang K."/>
        </authorList>
    </citation>
    <scope>NUCLEOTIDE SEQUENCE [LARGE SCALE GENOMIC DNA]</scope>
    <source>
        <strain evidence="7">cv. Huhao1</strain>
        <tissue evidence="6">Leaf</tissue>
    </source>
</reference>
<comment type="subcellular location">
    <subcellularLocation>
        <location evidence="1">Cytoplasm</location>
    </subcellularLocation>
</comment>
<evidence type="ECO:0000313" key="7">
    <source>
        <dbReference type="Proteomes" id="UP000245207"/>
    </source>
</evidence>
<dbReference type="GO" id="GO:0005634">
    <property type="term" value="C:nucleus"/>
    <property type="evidence" value="ECO:0007669"/>
    <property type="project" value="UniProtKB-SubCell"/>
</dbReference>
<dbReference type="InterPro" id="IPR040122">
    <property type="entry name" value="Importin_beta"/>
</dbReference>
<evidence type="ECO:0000256" key="1">
    <source>
        <dbReference type="ARBA" id="ARBA00004496"/>
    </source>
</evidence>
<keyword evidence="5" id="KW-0653">Protein transport</keyword>
<organism evidence="6 7">
    <name type="scientific">Artemisia annua</name>
    <name type="common">Sweet wormwood</name>
    <dbReference type="NCBI Taxonomy" id="35608"/>
    <lineage>
        <taxon>Eukaryota</taxon>
        <taxon>Viridiplantae</taxon>
        <taxon>Streptophyta</taxon>
        <taxon>Embryophyta</taxon>
        <taxon>Tracheophyta</taxon>
        <taxon>Spermatophyta</taxon>
        <taxon>Magnoliopsida</taxon>
        <taxon>eudicotyledons</taxon>
        <taxon>Gunneridae</taxon>
        <taxon>Pentapetalae</taxon>
        <taxon>asterids</taxon>
        <taxon>campanulids</taxon>
        <taxon>Asterales</taxon>
        <taxon>Asteraceae</taxon>
        <taxon>Asteroideae</taxon>
        <taxon>Anthemideae</taxon>
        <taxon>Artemisiinae</taxon>
        <taxon>Artemisia</taxon>
    </lineage>
</organism>
<dbReference type="STRING" id="35608.A0A2U1NAX3"/>
<dbReference type="Gene3D" id="1.25.10.10">
    <property type="entry name" value="Leucine-rich Repeat Variant"/>
    <property type="match status" value="1"/>
</dbReference>
<dbReference type="GO" id="GO:0005737">
    <property type="term" value="C:cytoplasm"/>
    <property type="evidence" value="ECO:0007669"/>
    <property type="project" value="UniProtKB-SubCell"/>
</dbReference>
<dbReference type="PANTHER" id="PTHR10527">
    <property type="entry name" value="IMPORTIN BETA"/>
    <property type="match status" value="1"/>
</dbReference>
<accession>A0A2U1NAX3</accession>
<dbReference type="InterPro" id="IPR041653">
    <property type="entry name" value="Importin_rep_4"/>
</dbReference>
<keyword evidence="3" id="KW-0963">Cytoplasm</keyword>
<dbReference type="GO" id="GO:0006606">
    <property type="term" value="P:protein import into nucleus"/>
    <property type="evidence" value="ECO:0007669"/>
    <property type="project" value="InterPro"/>
</dbReference>
<evidence type="ECO:0000256" key="3">
    <source>
        <dbReference type="ARBA" id="ARBA00022490"/>
    </source>
</evidence>
<keyword evidence="7" id="KW-1185">Reference proteome</keyword>
<sequence>MERAPGMMRKLPICRLFVILMRILLDIEDQAVRHLAENEDEDAGESCGRVDQECLDRLAITLGGNTVVPVGSEQLPAYIGSSGRWISPLLLHQIAEGAQSFHYGLWPFRRPLQMMNKKLEHVVNMNSFEDPHPSVGWAAINAIGTSLVRDLQVQYHGCVLPALASAMMTSIFSSSG</sequence>
<comment type="caution">
    <text evidence="6">The sequence shown here is derived from an EMBL/GenBank/DDBJ whole genome shotgun (WGS) entry which is preliminary data.</text>
</comment>
<keyword evidence="2" id="KW-0813">Transport</keyword>
<proteinExistence type="predicted"/>
<evidence type="ECO:0000313" key="6">
    <source>
        <dbReference type="EMBL" id="PWA70627.1"/>
    </source>
</evidence>
<dbReference type="EMBL" id="PKPP01003208">
    <property type="protein sequence ID" value="PWA70627.1"/>
    <property type="molecule type" value="Genomic_DNA"/>
</dbReference>